<keyword evidence="3" id="KW-0418">Kinase</keyword>
<dbReference type="GO" id="GO:0007200">
    <property type="term" value="P:phospholipase C-activating G protein-coupled receptor signaling pathway"/>
    <property type="evidence" value="ECO:0007669"/>
    <property type="project" value="InterPro"/>
</dbReference>
<evidence type="ECO:0000256" key="3">
    <source>
        <dbReference type="ARBA" id="ARBA00022777"/>
    </source>
</evidence>
<keyword evidence="2" id="KW-0547">Nucleotide-binding</keyword>
<dbReference type="InterPro" id="IPR037607">
    <property type="entry name" value="DGK"/>
</dbReference>
<dbReference type="PANTHER" id="PTHR11255">
    <property type="entry name" value="DIACYLGLYCEROL KINASE"/>
    <property type="match status" value="1"/>
</dbReference>
<dbReference type="Proteomes" id="UP001165190">
    <property type="component" value="Unassembled WGS sequence"/>
</dbReference>
<dbReference type="InterPro" id="IPR000756">
    <property type="entry name" value="Diacylglycerol_kin_accessory"/>
</dbReference>
<dbReference type="GO" id="GO:0016020">
    <property type="term" value="C:membrane"/>
    <property type="evidence" value="ECO:0007669"/>
    <property type="project" value="TreeGrafter"/>
</dbReference>
<dbReference type="EMBL" id="BSYR01000034">
    <property type="protein sequence ID" value="GMI99368.1"/>
    <property type="molecule type" value="Genomic_DNA"/>
</dbReference>
<organism evidence="6 7">
    <name type="scientific">Hibiscus trionum</name>
    <name type="common">Flower of an hour</name>
    <dbReference type="NCBI Taxonomy" id="183268"/>
    <lineage>
        <taxon>Eukaryota</taxon>
        <taxon>Viridiplantae</taxon>
        <taxon>Streptophyta</taxon>
        <taxon>Embryophyta</taxon>
        <taxon>Tracheophyta</taxon>
        <taxon>Spermatophyta</taxon>
        <taxon>Magnoliopsida</taxon>
        <taxon>eudicotyledons</taxon>
        <taxon>Gunneridae</taxon>
        <taxon>Pentapetalae</taxon>
        <taxon>rosids</taxon>
        <taxon>malvids</taxon>
        <taxon>Malvales</taxon>
        <taxon>Malvaceae</taxon>
        <taxon>Malvoideae</taxon>
        <taxon>Hibiscus</taxon>
    </lineage>
</organism>
<reference evidence="6" key="1">
    <citation type="submission" date="2023-05" db="EMBL/GenBank/DDBJ databases">
        <title>Genome and transcriptome analyses reveal genes involved in the formation of fine ridges on petal epidermal cells in Hibiscus trionum.</title>
        <authorList>
            <person name="Koshimizu S."/>
            <person name="Masuda S."/>
            <person name="Ishii T."/>
            <person name="Shirasu K."/>
            <person name="Hoshino A."/>
            <person name="Arita M."/>
        </authorList>
    </citation>
    <scope>NUCLEOTIDE SEQUENCE</scope>
    <source>
        <strain evidence="6">Hamamatsu line</strain>
    </source>
</reference>
<dbReference type="SMART" id="SM00045">
    <property type="entry name" value="DAGKa"/>
    <property type="match status" value="1"/>
</dbReference>
<keyword evidence="4" id="KW-0067">ATP-binding</keyword>
<gene>
    <name evidence="6" type="ORF">HRI_003606100</name>
</gene>
<evidence type="ECO:0000313" key="6">
    <source>
        <dbReference type="EMBL" id="GMI99368.1"/>
    </source>
</evidence>
<dbReference type="AlphaFoldDB" id="A0A9W7ISP2"/>
<evidence type="ECO:0000259" key="5">
    <source>
        <dbReference type="SMART" id="SM00045"/>
    </source>
</evidence>
<dbReference type="Pfam" id="PF00609">
    <property type="entry name" value="DAGK_acc"/>
    <property type="match status" value="1"/>
</dbReference>
<proteinExistence type="predicted"/>
<dbReference type="PANTHER" id="PTHR11255:SF29">
    <property type="entry name" value="DIACYLGLYCEROL KINASE"/>
    <property type="match status" value="1"/>
</dbReference>
<dbReference type="SUPFAM" id="SSF111331">
    <property type="entry name" value="NAD kinase/diacylglycerol kinase-like"/>
    <property type="match status" value="1"/>
</dbReference>
<dbReference type="GO" id="GO:0004143">
    <property type="term" value="F:ATP-dependent diacylglycerol kinase activity"/>
    <property type="evidence" value="ECO:0007669"/>
    <property type="project" value="InterPro"/>
</dbReference>
<keyword evidence="7" id="KW-1185">Reference proteome</keyword>
<keyword evidence="1" id="KW-0808">Transferase</keyword>
<dbReference type="OrthoDB" id="242257at2759"/>
<protein>
    <recommendedName>
        <fullName evidence="5">Diacylglycerol kinase accessory domain-containing protein</fullName>
    </recommendedName>
</protein>
<dbReference type="GO" id="GO:0005524">
    <property type="term" value="F:ATP binding"/>
    <property type="evidence" value="ECO:0007669"/>
    <property type="project" value="UniProtKB-KW"/>
</dbReference>
<evidence type="ECO:0000313" key="7">
    <source>
        <dbReference type="Proteomes" id="UP001165190"/>
    </source>
</evidence>
<evidence type="ECO:0000256" key="1">
    <source>
        <dbReference type="ARBA" id="ARBA00022679"/>
    </source>
</evidence>
<comment type="caution">
    <text evidence="6">The sequence shown here is derived from an EMBL/GenBank/DDBJ whole genome shotgun (WGS) entry which is preliminary data.</text>
</comment>
<name>A0A9W7ISP2_HIBTR</name>
<accession>A0A9W7ISP2</accession>
<evidence type="ECO:0000256" key="4">
    <source>
        <dbReference type="ARBA" id="ARBA00022840"/>
    </source>
</evidence>
<evidence type="ECO:0000256" key="2">
    <source>
        <dbReference type="ARBA" id="ARBA00022741"/>
    </source>
</evidence>
<feature type="domain" description="Diacylglycerol kinase accessory" evidence="5">
    <location>
        <begin position="38"/>
        <end position="190"/>
    </location>
</feature>
<dbReference type="InterPro" id="IPR016064">
    <property type="entry name" value="NAD/diacylglycerol_kinase_sf"/>
</dbReference>
<sequence>MTFFYGCESSVATPPPGARTECSPGSYSFYADDICDGGMDAQTSYAFHSERKLHLEKFRNQLINQGTYVKLGCTRGWLFGSLFRPSPTNIAQLTKVKVMKKQGQWKDLKTPRSIESVLCLNLPSFSGGFNPLGTLYRKKFLDRGLTPPFVDDGLIEIVGFRNVLHELVLLAPNGHGYRLAHANAVRFEFKKDFWERW</sequence>